<evidence type="ECO:0000256" key="5">
    <source>
        <dbReference type="SAM" id="MobiDB-lite"/>
    </source>
</evidence>
<dbReference type="Pfam" id="PF17770">
    <property type="entry name" value="RNase_J_C"/>
    <property type="match status" value="1"/>
</dbReference>
<keyword evidence="4" id="KW-0694">RNA-binding</keyword>
<dbReference type="InterPro" id="IPR001279">
    <property type="entry name" value="Metallo-B-lactamas"/>
</dbReference>
<dbReference type="GO" id="GO:0003723">
    <property type="term" value="F:RNA binding"/>
    <property type="evidence" value="ECO:0007669"/>
    <property type="project" value="UniProtKB-KW"/>
</dbReference>
<keyword evidence="2" id="KW-0540">Nuclease</keyword>
<organism evidence="7 8">
    <name type="scientific">Candidatus Collierbacteria bacterium CG1_02_44_10</name>
    <dbReference type="NCBI Taxonomy" id="1805087"/>
    <lineage>
        <taxon>Bacteria</taxon>
        <taxon>Candidatus Collieribacteriota</taxon>
    </lineage>
</organism>
<keyword evidence="3" id="KW-0378">Hydrolase</keyword>
<dbReference type="SMART" id="SM00849">
    <property type="entry name" value="Lactamase_B"/>
    <property type="match status" value="1"/>
</dbReference>
<dbReference type="Gene3D" id="3.40.50.10710">
    <property type="entry name" value="Metallo-hydrolase/oxidoreductase"/>
    <property type="match status" value="1"/>
</dbReference>
<dbReference type="InterPro" id="IPR055132">
    <property type="entry name" value="RNase_J_b_CASP"/>
</dbReference>
<dbReference type="InterPro" id="IPR042173">
    <property type="entry name" value="RNase_J_2"/>
</dbReference>
<proteinExistence type="predicted"/>
<dbReference type="Pfam" id="PF00753">
    <property type="entry name" value="Lactamase_B"/>
    <property type="match status" value="1"/>
</dbReference>
<gene>
    <name evidence="7" type="ORF">AUJ42_01875</name>
</gene>
<dbReference type="CDD" id="cd07714">
    <property type="entry name" value="RNaseJ_MBL-fold"/>
    <property type="match status" value="1"/>
</dbReference>
<keyword evidence="1" id="KW-0963">Cytoplasm</keyword>
<dbReference type="PANTHER" id="PTHR43694">
    <property type="entry name" value="RIBONUCLEASE J"/>
    <property type="match status" value="1"/>
</dbReference>
<name>A0A1J4RZX4_9BACT</name>
<reference evidence="7 8" key="1">
    <citation type="journal article" date="2016" name="Environ. Microbiol.">
        <title>Genomic resolution of a cold subsurface aquifer community provides metabolic insights for novel microbes adapted to high CO concentrations.</title>
        <authorList>
            <person name="Probst A.J."/>
            <person name="Castelle C.J."/>
            <person name="Singh A."/>
            <person name="Brown C.T."/>
            <person name="Anantharaman K."/>
            <person name="Sharon I."/>
            <person name="Hug L.A."/>
            <person name="Burstein D."/>
            <person name="Emerson J.B."/>
            <person name="Thomas B.C."/>
            <person name="Banfield J.F."/>
        </authorList>
    </citation>
    <scope>NUCLEOTIDE SEQUENCE [LARGE SCALE GENOMIC DNA]</scope>
    <source>
        <strain evidence="7">CG1_02_44_10</strain>
    </source>
</reference>
<evidence type="ECO:0000256" key="1">
    <source>
        <dbReference type="ARBA" id="ARBA00022490"/>
    </source>
</evidence>
<feature type="domain" description="Metallo-beta-lactamase" evidence="6">
    <location>
        <begin position="58"/>
        <end position="237"/>
    </location>
</feature>
<protein>
    <recommendedName>
        <fullName evidence="6">Metallo-beta-lactamase domain-containing protein</fullName>
    </recommendedName>
</protein>
<dbReference type="Proteomes" id="UP000182345">
    <property type="component" value="Unassembled WGS sequence"/>
</dbReference>
<sequence>MRKTNPRQASNTRGRQSNGLRPQRKSPQQTNQRRGRQTAQHGTPKLRIIPLGGLEEVGKNMTIFEYGNDIVILDMGLQFPEEDMHGIDYIIPNISYLKGKEKNIRAVIFSHGHLDHIGAAPILLEKLGYPPIAGRPLTIALIRHRQEDYQKGSSKLLKPITVNSIKNTFSFGVFRVSFFQIEHSIMDAVGVILQTPTATIIHPGDWTLEKDTTGNPTIDYSFLSRLKRPTVLMLESLGAIDIRQSATEYQMKQNLEKLIREAPGRVIIGTFASQIERVGWIVSVAEKLGKKVALDGYSMKMNMEIAKKLGYIKAKRDTFIKIDNISSFPDTKLVIIATGAQGEGNAVLSRIITDQHRHVHLKKVDTVVLSSSIIPGNENTIQRLKDNLYRKCDNVIHGQVMDIHVSGHGNRDDIAYVLKKIKPDYFVPVYAYHYMLKEAATLARNIGFNRNNILVLDNGQIAEFSRNGGRATDERVEADNVFVDGLGIGDVGNVVLKDRQVMAEDGMVVAIAKVDKKYKVVGNPDLITRGFIHIKTSDKLMAAMRQVVKKTVEKRLAKDRPKSGDDWGMVKGAIKEDLTKFLLKETQRKPMVLPVVLRV</sequence>
<dbReference type="NCBIfam" id="TIGR00649">
    <property type="entry name" value="MG423"/>
    <property type="match status" value="1"/>
</dbReference>
<evidence type="ECO:0000259" key="6">
    <source>
        <dbReference type="SMART" id="SM00849"/>
    </source>
</evidence>
<dbReference type="Gene3D" id="3.60.15.10">
    <property type="entry name" value="Ribonuclease Z/Hydroxyacylglutathione hydrolase-like"/>
    <property type="match status" value="1"/>
</dbReference>
<dbReference type="PANTHER" id="PTHR43694:SF1">
    <property type="entry name" value="RIBONUCLEASE J"/>
    <property type="match status" value="1"/>
</dbReference>
<accession>A0A1J4RZX4</accession>
<dbReference type="GO" id="GO:0046872">
    <property type="term" value="F:metal ion binding"/>
    <property type="evidence" value="ECO:0007669"/>
    <property type="project" value="UniProtKB-KW"/>
</dbReference>
<evidence type="ECO:0000313" key="8">
    <source>
        <dbReference type="Proteomes" id="UP000182345"/>
    </source>
</evidence>
<dbReference type="Gene3D" id="3.10.20.580">
    <property type="match status" value="1"/>
</dbReference>
<dbReference type="InterPro" id="IPR004613">
    <property type="entry name" value="RNase_J"/>
</dbReference>
<feature type="region of interest" description="Disordered" evidence="5">
    <location>
        <begin position="1"/>
        <end position="46"/>
    </location>
</feature>
<dbReference type="GO" id="GO:0004527">
    <property type="term" value="F:exonuclease activity"/>
    <property type="evidence" value="ECO:0007669"/>
    <property type="project" value="UniProtKB-KW"/>
</dbReference>
<keyword evidence="3" id="KW-0269">Exonuclease</keyword>
<dbReference type="AlphaFoldDB" id="A0A1J4RZX4"/>
<evidence type="ECO:0000256" key="4">
    <source>
        <dbReference type="ARBA" id="ARBA00022884"/>
    </source>
</evidence>
<evidence type="ECO:0000313" key="7">
    <source>
        <dbReference type="EMBL" id="OIN91486.1"/>
    </source>
</evidence>
<dbReference type="InterPro" id="IPR036866">
    <property type="entry name" value="RibonucZ/Hydroxyglut_hydro"/>
</dbReference>
<evidence type="ECO:0000256" key="3">
    <source>
        <dbReference type="ARBA" id="ARBA00022839"/>
    </source>
</evidence>
<dbReference type="SUPFAM" id="SSF56281">
    <property type="entry name" value="Metallo-hydrolase/oxidoreductase"/>
    <property type="match status" value="1"/>
</dbReference>
<dbReference type="EMBL" id="MNUK01000045">
    <property type="protein sequence ID" value="OIN91486.1"/>
    <property type="molecule type" value="Genomic_DNA"/>
</dbReference>
<dbReference type="Pfam" id="PF22505">
    <property type="entry name" value="RNase_J_b_CASP"/>
    <property type="match status" value="1"/>
</dbReference>
<evidence type="ECO:0000256" key="2">
    <source>
        <dbReference type="ARBA" id="ARBA00022722"/>
    </source>
</evidence>
<feature type="compositionally biased region" description="Polar residues" evidence="5">
    <location>
        <begin position="1"/>
        <end position="41"/>
    </location>
</feature>
<comment type="caution">
    <text evidence="7">The sequence shown here is derived from an EMBL/GenBank/DDBJ whole genome shotgun (WGS) entry which is preliminary data.</text>
</comment>
<dbReference type="InterPro" id="IPR041636">
    <property type="entry name" value="RNase_J_C"/>
</dbReference>